<name>A0ABW8T384_9CLOT</name>
<dbReference type="InterPro" id="IPR029278">
    <property type="entry name" value="Imm26"/>
</dbReference>
<dbReference type="Pfam" id="PF15428">
    <property type="entry name" value="Imm26"/>
    <property type="match status" value="1"/>
</dbReference>
<evidence type="ECO:0000313" key="1">
    <source>
        <dbReference type="EMBL" id="MFL0246080.1"/>
    </source>
</evidence>
<proteinExistence type="predicted"/>
<dbReference type="Proteomes" id="UP001623591">
    <property type="component" value="Unassembled WGS sequence"/>
</dbReference>
<gene>
    <name evidence="1" type="ORF">ACJDUG_03695</name>
</gene>
<dbReference type="EMBL" id="JBJHZZ010000001">
    <property type="protein sequence ID" value="MFL0246080.1"/>
    <property type="molecule type" value="Genomic_DNA"/>
</dbReference>
<comment type="caution">
    <text evidence="1">The sequence shown here is derived from an EMBL/GenBank/DDBJ whole genome shotgun (WGS) entry which is preliminary data.</text>
</comment>
<protein>
    <submittedName>
        <fullName evidence="1">Uncharacterized protein</fullName>
    </submittedName>
</protein>
<accession>A0ABW8T384</accession>
<sequence>MRSRLEVYTLIKRIKIGNIYGITLPNGKFAFGRLLRDAGIAVYSHIGNDITDLPINEEISLL</sequence>
<reference evidence="1 2" key="1">
    <citation type="submission" date="2024-11" db="EMBL/GenBank/DDBJ databases">
        <authorList>
            <person name="Heng Y.C."/>
            <person name="Lim A.C.H."/>
            <person name="Lee J.K.Y."/>
            <person name="Kittelmann S."/>
        </authorList>
    </citation>
    <scope>NUCLEOTIDE SEQUENCE [LARGE SCALE GENOMIC DNA]</scope>
    <source>
        <strain evidence="1 2">WILCCON 0185</strain>
    </source>
</reference>
<evidence type="ECO:0000313" key="2">
    <source>
        <dbReference type="Proteomes" id="UP001623591"/>
    </source>
</evidence>
<keyword evidence="2" id="KW-1185">Reference proteome</keyword>
<organism evidence="1 2">
    <name type="scientific">Candidatus Clostridium stratigraminis</name>
    <dbReference type="NCBI Taxonomy" id="3381661"/>
    <lineage>
        <taxon>Bacteria</taxon>
        <taxon>Bacillati</taxon>
        <taxon>Bacillota</taxon>
        <taxon>Clostridia</taxon>
        <taxon>Eubacteriales</taxon>
        <taxon>Clostridiaceae</taxon>
        <taxon>Clostridium</taxon>
    </lineage>
</organism>
<dbReference type="RefSeq" id="WP_406768531.1">
    <property type="nucleotide sequence ID" value="NZ_JBJHZZ010000001.1"/>
</dbReference>